<accession>A0A484MAH9</accession>
<evidence type="ECO:0000313" key="2">
    <source>
        <dbReference type="Proteomes" id="UP000595140"/>
    </source>
</evidence>
<keyword evidence="2" id="KW-1185">Reference proteome</keyword>
<dbReference type="Proteomes" id="UP000595140">
    <property type="component" value="Unassembled WGS sequence"/>
</dbReference>
<gene>
    <name evidence="1" type="ORF">CCAM_LOCUS27548</name>
</gene>
<dbReference type="AlphaFoldDB" id="A0A484MAH9"/>
<proteinExistence type="predicted"/>
<dbReference type="EMBL" id="OOIL02003022">
    <property type="protein sequence ID" value="VFQ85772.1"/>
    <property type="molecule type" value="Genomic_DNA"/>
</dbReference>
<sequence>MVETPKYTLKELFYSIYYLLLPLHFWCAKNTKEQKQIRSKEKEEGADFDSANFLDTLHVFDHRRRSDSSILLKCLESVSNTSIKVTNHLLSKLQSTYCRWFFLQ</sequence>
<reference evidence="1 2" key="1">
    <citation type="submission" date="2018-04" db="EMBL/GenBank/DDBJ databases">
        <authorList>
            <person name="Vogel A."/>
        </authorList>
    </citation>
    <scope>NUCLEOTIDE SEQUENCE [LARGE SCALE GENOMIC DNA]</scope>
</reference>
<protein>
    <submittedName>
        <fullName evidence="1">Uncharacterized protein</fullName>
    </submittedName>
</protein>
<name>A0A484MAH9_9ASTE</name>
<organism evidence="1 2">
    <name type="scientific">Cuscuta campestris</name>
    <dbReference type="NCBI Taxonomy" id="132261"/>
    <lineage>
        <taxon>Eukaryota</taxon>
        <taxon>Viridiplantae</taxon>
        <taxon>Streptophyta</taxon>
        <taxon>Embryophyta</taxon>
        <taxon>Tracheophyta</taxon>
        <taxon>Spermatophyta</taxon>
        <taxon>Magnoliopsida</taxon>
        <taxon>eudicotyledons</taxon>
        <taxon>Gunneridae</taxon>
        <taxon>Pentapetalae</taxon>
        <taxon>asterids</taxon>
        <taxon>lamiids</taxon>
        <taxon>Solanales</taxon>
        <taxon>Convolvulaceae</taxon>
        <taxon>Cuscuteae</taxon>
        <taxon>Cuscuta</taxon>
        <taxon>Cuscuta subgen. Grammica</taxon>
        <taxon>Cuscuta sect. Cleistogrammica</taxon>
    </lineage>
</organism>
<evidence type="ECO:0000313" key="1">
    <source>
        <dbReference type="EMBL" id="VFQ85772.1"/>
    </source>
</evidence>